<proteinExistence type="predicted"/>
<organism evidence="2 3">
    <name type="scientific">Ciona savignyi</name>
    <name type="common">Pacific transparent sea squirt</name>
    <dbReference type="NCBI Taxonomy" id="51511"/>
    <lineage>
        <taxon>Eukaryota</taxon>
        <taxon>Metazoa</taxon>
        <taxon>Chordata</taxon>
        <taxon>Tunicata</taxon>
        <taxon>Ascidiacea</taxon>
        <taxon>Phlebobranchia</taxon>
        <taxon>Cionidae</taxon>
        <taxon>Ciona</taxon>
    </lineage>
</organism>
<dbReference type="Proteomes" id="UP000007875">
    <property type="component" value="Unassembled WGS sequence"/>
</dbReference>
<sequence>MSVESVYRSMSDASMTSVPEIEMSQQDERTITEEPASSKVSDSDPSTSQRVKVLKVNRRNEEFSNQYDFSNFKFPDESKGQVLYDDTASCSYNESELSQSCPRQEVLYMEQGKHVQSNGGNEDDDFFEVTIDDVRKMMADLKHGREEHDSKELLTEELRKTRKLERASKYPKVMIRLVFPSRHILQAVFNPLETIKELYALVQEYVAKPFYLFTTPPKTMLKDQSVTLFDAGFAPAARVYVSSDDLTGELLKESSLRLVQDSAAANLCLASVFKIPKQAMMSSKCKEEKLKKFLKIGPKR</sequence>
<dbReference type="InParanoid" id="H2Z5Z9"/>
<accession>H2Z5Z9</accession>
<keyword evidence="3" id="KW-1185">Reference proteome</keyword>
<dbReference type="GO" id="GO:0006886">
    <property type="term" value="P:intracellular protein transport"/>
    <property type="evidence" value="ECO:0007669"/>
    <property type="project" value="TreeGrafter"/>
</dbReference>
<dbReference type="eggNOG" id="KOG2699">
    <property type="taxonomic scope" value="Eukaryota"/>
</dbReference>
<dbReference type="GO" id="GO:0042593">
    <property type="term" value="P:glucose homeostasis"/>
    <property type="evidence" value="ECO:0007669"/>
    <property type="project" value="TreeGrafter"/>
</dbReference>
<dbReference type="STRING" id="51511.ENSCSAVP00000013011"/>
<evidence type="ECO:0000256" key="1">
    <source>
        <dbReference type="SAM" id="MobiDB-lite"/>
    </source>
</evidence>
<dbReference type="CDD" id="cd16118">
    <property type="entry name" value="UBX2_UBXN9"/>
    <property type="match status" value="1"/>
</dbReference>
<evidence type="ECO:0000313" key="3">
    <source>
        <dbReference type="Proteomes" id="UP000007875"/>
    </source>
</evidence>
<dbReference type="Ensembl" id="ENSCSAVT00000013160.1">
    <property type="protein sequence ID" value="ENSCSAVP00000013011.1"/>
    <property type="gene ID" value="ENSCSAVG00000007641.1"/>
</dbReference>
<dbReference type="SUPFAM" id="SSF54236">
    <property type="entry name" value="Ubiquitin-like"/>
    <property type="match status" value="1"/>
</dbReference>
<reference evidence="3" key="1">
    <citation type="submission" date="2003-08" db="EMBL/GenBank/DDBJ databases">
        <authorList>
            <person name="Birren B."/>
            <person name="Nusbaum C."/>
            <person name="Abebe A."/>
            <person name="Abouelleil A."/>
            <person name="Adekoya E."/>
            <person name="Ait-zahra M."/>
            <person name="Allen N."/>
            <person name="Allen T."/>
            <person name="An P."/>
            <person name="Anderson M."/>
            <person name="Anderson S."/>
            <person name="Arachchi H."/>
            <person name="Armbruster J."/>
            <person name="Bachantsang P."/>
            <person name="Baldwin J."/>
            <person name="Barry A."/>
            <person name="Bayul T."/>
            <person name="Blitshsteyn B."/>
            <person name="Bloom T."/>
            <person name="Blye J."/>
            <person name="Boguslavskiy L."/>
            <person name="Borowsky M."/>
            <person name="Boukhgalter B."/>
            <person name="Brunache A."/>
            <person name="Butler J."/>
            <person name="Calixte N."/>
            <person name="Calvo S."/>
            <person name="Camarata J."/>
            <person name="Campo K."/>
            <person name="Chang J."/>
            <person name="Cheshatsang Y."/>
            <person name="Citroen M."/>
            <person name="Collymore A."/>
            <person name="Considine T."/>
            <person name="Cook A."/>
            <person name="Cooke P."/>
            <person name="Corum B."/>
            <person name="Cuomo C."/>
            <person name="David R."/>
            <person name="Dawoe T."/>
            <person name="Degray S."/>
            <person name="Dodge S."/>
            <person name="Dooley K."/>
            <person name="Dorje P."/>
            <person name="Dorjee K."/>
            <person name="Dorris L."/>
            <person name="Duffey N."/>
            <person name="Dupes A."/>
            <person name="Elkins T."/>
            <person name="Engels R."/>
            <person name="Erickson J."/>
            <person name="Farina A."/>
            <person name="Faro S."/>
            <person name="Ferreira P."/>
            <person name="Fischer H."/>
            <person name="Fitzgerald M."/>
            <person name="Foley K."/>
            <person name="Gage D."/>
            <person name="Galagan J."/>
            <person name="Gearin G."/>
            <person name="Gnerre S."/>
            <person name="Gnirke A."/>
            <person name="Goyette A."/>
            <person name="Graham J."/>
            <person name="Grandbois E."/>
            <person name="Gyaltsen K."/>
            <person name="Hafez N."/>
            <person name="Hagopian D."/>
            <person name="Hagos B."/>
            <person name="Hall J."/>
            <person name="Hatcher B."/>
            <person name="Heller A."/>
            <person name="Higgins H."/>
            <person name="Honan T."/>
            <person name="Horn A."/>
            <person name="Houde N."/>
            <person name="Hughes L."/>
            <person name="Hulme W."/>
            <person name="Husby E."/>
            <person name="Iliev I."/>
            <person name="Jaffe D."/>
            <person name="Jones C."/>
            <person name="Kamal M."/>
            <person name="Kamat A."/>
            <person name="Kamvysselis M."/>
            <person name="Karlsson E."/>
            <person name="Kells C."/>
            <person name="Kieu A."/>
            <person name="Kisner P."/>
            <person name="Kodira C."/>
            <person name="Kulbokas E."/>
            <person name="Labutti K."/>
            <person name="Lama D."/>
            <person name="Landers T."/>
            <person name="Leger J."/>
            <person name="Levine S."/>
            <person name="Lewis D."/>
            <person name="Lewis T."/>
            <person name="Lindblad-toh K."/>
            <person name="Liu X."/>
            <person name="Lokyitsang T."/>
            <person name="Lokyitsang Y."/>
            <person name="Lucien O."/>
            <person name="Lui A."/>
            <person name="Ma L.J."/>
            <person name="Mabbitt R."/>
            <person name="Macdonald J."/>
            <person name="Maclean C."/>
            <person name="Major J."/>
            <person name="Manning J."/>
            <person name="Marabella R."/>
            <person name="Maru K."/>
            <person name="Matthews C."/>
            <person name="Mauceli E."/>
            <person name="Mccarthy M."/>
            <person name="Mcdonough S."/>
            <person name="Mcghee T."/>
            <person name="Meldrim J."/>
            <person name="Meneus L."/>
            <person name="Mesirov J."/>
            <person name="Mihalev A."/>
            <person name="Mihova T."/>
            <person name="Mikkelsen T."/>
            <person name="Mlenga V."/>
            <person name="Moru K."/>
            <person name="Mozes J."/>
            <person name="Mulrain L."/>
            <person name="Munson G."/>
            <person name="Naylor J."/>
            <person name="Newes C."/>
            <person name="Nguyen C."/>
            <person name="Nguyen N."/>
            <person name="Nguyen T."/>
            <person name="Nicol R."/>
            <person name="Nielsen C."/>
            <person name="Nizzari M."/>
            <person name="Norbu C."/>
            <person name="Norbu N."/>
            <person name="O'donnell P."/>
            <person name="Okoawo O."/>
            <person name="O'leary S."/>
            <person name="Omotosho B."/>
            <person name="O'neill K."/>
            <person name="Osman S."/>
            <person name="Parker S."/>
            <person name="Perrin D."/>
            <person name="Phunkhang P."/>
            <person name="Piqani B."/>
            <person name="Purcell S."/>
            <person name="Rachupka T."/>
            <person name="Ramasamy U."/>
            <person name="Rameau R."/>
            <person name="Ray V."/>
            <person name="Raymond C."/>
            <person name="Retta R."/>
            <person name="Richardson S."/>
            <person name="Rise C."/>
            <person name="Rodriguez J."/>
            <person name="Rogers J."/>
            <person name="Rogov P."/>
            <person name="Rutman M."/>
            <person name="Schupbach R."/>
            <person name="Seaman C."/>
            <person name="Settipalli S."/>
            <person name="Sharpe T."/>
            <person name="Sheridan J."/>
            <person name="Sherpa N."/>
            <person name="Shi J."/>
            <person name="Smirnov S."/>
            <person name="Smith C."/>
            <person name="Sougnez C."/>
            <person name="Spencer B."/>
            <person name="Stalker J."/>
            <person name="Stange-thomann N."/>
            <person name="Stavropoulos S."/>
            <person name="Stetson K."/>
            <person name="Stone C."/>
            <person name="Stone S."/>
            <person name="Stubbs M."/>
            <person name="Talamas J."/>
            <person name="Tchuinga P."/>
            <person name="Tenzing P."/>
            <person name="Tesfaye S."/>
            <person name="Theodore J."/>
            <person name="Thoulutsang Y."/>
            <person name="Topham K."/>
            <person name="Towey S."/>
            <person name="Tsamla T."/>
            <person name="Tsomo N."/>
            <person name="Vallee D."/>
            <person name="Vassiliev H."/>
            <person name="Venkataraman V."/>
            <person name="Vinson J."/>
            <person name="Vo A."/>
            <person name="Wade C."/>
            <person name="Wang S."/>
            <person name="Wangchuk T."/>
            <person name="Wangdi T."/>
            <person name="Whittaker C."/>
            <person name="Wilkinson J."/>
            <person name="Wu Y."/>
            <person name="Wyman D."/>
            <person name="Yadav S."/>
            <person name="Yang S."/>
            <person name="Yang X."/>
            <person name="Yeager S."/>
            <person name="Yee E."/>
            <person name="Young G."/>
            <person name="Zainoun J."/>
            <person name="Zembeck L."/>
            <person name="Zimmer A."/>
            <person name="Zody M."/>
            <person name="Lander E."/>
        </authorList>
    </citation>
    <scope>NUCLEOTIDE SEQUENCE [LARGE SCALE GENOMIC DNA]</scope>
</reference>
<dbReference type="PANTHER" id="PTHR46467">
    <property type="entry name" value="TETHER CONTAINING UBX DOMAIN FOR GLUT4"/>
    <property type="match status" value="1"/>
</dbReference>
<protein>
    <recommendedName>
        <fullName evidence="4">UBX domain-containing protein</fullName>
    </recommendedName>
</protein>
<dbReference type="HOGENOM" id="CLU_927351_0_0_1"/>
<dbReference type="GO" id="GO:0005634">
    <property type="term" value="C:nucleus"/>
    <property type="evidence" value="ECO:0007669"/>
    <property type="project" value="TreeGrafter"/>
</dbReference>
<reference evidence="2" key="3">
    <citation type="submission" date="2025-09" db="UniProtKB">
        <authorList>
            <consortium name="Ensembl"/>
        </authorList>
    </citation>
    <scope>IDENTIFICATION</scope>
</reference>
<dbReference type="Gene3D" id="3.10.20.90">
    <property type="entry name" value="Phosphatidylinositol 3-kinase Catalytic Subunit, Chain A, domain 1"/>
    <property type="match status" value="1"/>
</dbReference>
<feature type="region of interest" description="Disordered" evidence="1">
    <location>
        <begin position="1"/>
        <end position="57"/>
    </location>
</feature>
<evidence type="ECO:0000313" key="2">
    <source>
        <dbReference type="Ensembl" id="ENSCSAVP00000013011.1"/>
    </source>
</evidence>
<dbReference type="PANTHER" id="PTHR46467:SF1">
    <property type="entry name" value="TETHER CONTAINING UBX DOMAIN FOR GLUT4"/>
    <property type="match status" value="1"/>
</dbReference>
<dbReference type="GO" id="GO:0005737">
    <property type="term" value="C:cytoplasm"/>
    <property type="evidence" value="ECO:0007669"/>
    <property type="project" value="TreeGrafter"/>
</dbReference>
<dbReference type="InterPro" id="IPR029071">
    <property type="entry name" value="Ubiquitin-like_domsf"/>
</dbReference>
<dbReference type="GeneTree" id="ENSGT00940000156853"/>
<reference evidence="2" key="2">
    <citation type="submission" date="2025-08" db="UniProtKB">
        <authorList>
            <consortium name="Ensembl"/>
        </authorList>
    </citation>
    <scope>IDENTIFICATION</scope>
</reference>
<name>H2Z5Z9_CIOSA</name>
<feature type="compositionally biased region" description="Low complexity" evidence="1">
    <location>
        <begin position="37"/>
        <end position="48"/>
    </location>
</feature>
<evidence type="ECO:0008006" key="4">
    <source>
        <dbReference type="Google" id="ProtNLM"/>
    </source>
</evidence>
<dbReference type="FunCoup" id="H2Z5Z9">
    <property type="interactions" value="67"/>
</dbReference>
<dbReference type="AlphaFoldDB" id="H2Z5Z9"/>
<dbReference type="GO" id="GO:0012506">
    <property type="term" value="C:vesicle membrane"/>
    <property type="evidence" value="ECO:0007669"/>
    <property type="project" value="TreeGrafter"/>
</dbReference>